<proteinExistence type="predicted"/>
<evidence type="ECO:0000313" key="2">
    <source>
        <dbReference type="Proteomes" id="UP001165960"/>
    </source>
</evidence>
<name>A0ACC2S2H1_9FUNG</name>
<keyword evidence="2" id="KW-1185">Reference proteome</keyword>
<dbReference type="Proteomes" id="UP001165960">
    <property type="component" value="Unassembled WGS sequence"/>
</dbReference>
<gene>
    <name evidence="1" type="ORF">DSO57_1032447</name>
</gene>
<sequence>MAFGSGPRMCIGLNFAMAQMRVALAILLRRFTFALGPHSVHQPKPLIKAEGLTHPSELDIIFQSRC</sequence>
<protein>
    <submittedName>
        <fullName evidence="1">Uncharacterized protein</fullName>
    </submittedName>
</protein>
<dbReference type="EMBL" id="QTSX02005923">
    <property type="protein sequence ID" value="KAJ9056501.1"/>
    <property type="molecule type" value="Genomic_DNA"/>
</dbReference>
<reference evidence="1" key="1">
    <citation type="submission" date="2022-04" db="EMBL/GenBank/DDBJ databases">
        <title>Genome of the entomopathogenic fungus Entomophthora muscae.</title>
        <authorList>
            <person name="Elya C."/>
            <person name="Lovett B.R."/>
            <person name="Lee E."/>
            <person name="Macias A.M."/>
            <person name="Hajek A.E."/>
            <person name="De Bivort B.L."/>
            <person name="Kasson M.T."/>
            <person name="De Fine Licht H.H."/>
            <person name="Stajich J.E."/>
        </authorList>
    </citation>
    <scope>NUCLEOTIDE SEQUENCE</scope>
    <source>
        <strain evidence="1">Berkeley</strain>
    </source>
</reference>
<evidence type="ECO:0000313" key="1">
    <source>
        <dbReference type="EMBL" id="KAJ9056501.1"/>
    </source>
</evidence>
<accession>A0ACC2S2H1</accession>
<comment type="caution">
    <text evidence="1">The sequence shown here is derived from an EMBL/GenBank/DDBJ whole genome shotgun (WGS) entry which is preliminary data.</text>
</comment>
<organism evidence="1 2">
    <name type="scientific">Entomophthora muscae</name>
    <dbReference type="NCBI Taxonomy" id="34485"/>
    <lineage>
        <taxon>Eukaryota</taxon>
        <taxon>Fungi</taxon>
        <taxon>Fungi incertae sedis</taxon>
        <taxon>Zoopagomycota</taxon>
        <taxon>Entomophthoromycotina</taxon>
        <taxon>Entomophthoromycetes</taxon>
        <taxon>Entomophthorales</taxon>
        <taxon>Entomophthoraceae</taxon>
        <taxon>Entomophthora</taxon>
    </lineage>
</organism>